<organism evidence="1 2">
    <name type="scientific">Kaustia mangrovi</name>
    <dbReference type="NCBI Taxonomy" id="2593653"/>
    <lineage>
        <taxon>Bacteria</taxon>
        <taxon>Pseudomonadati</taxon>
        <taxon>Pseudomonadota</taxon>
        <taxon>Alphaproteobacteria</taxon>
        <taxon>Hyphomicrobiales</taxon>
        <taxon>Parvibaculaceae</taxon>
        <taxon>Kaustia</taxon>
    </lineage>
</organism>
<dbReference type="KEGG" id="kmn:HW532_18345"/>
<dbReference type="EMBL" id="CP058214">
    <property type="protein sequence ID" value="QPC44483.1"/>
    <property type="molecule type" value="Genomic_DNA"/>
</dbReference>
<dbReference type="AlphaFoldDB" id="A0A7S8C6V0"/>
<dbReference type="Proteomes" id="UP000593594">
    <property type="component" value="Chromosome"/>
</dbReference>
<sequence length="62" mass="6841">MTEAMLAADYRRALRVANSIEVSELDAIRDCVSDLISRHAPYREARMALGQLSSAPHKGVAR</sequence>
<proteinExistence type="predicted"/>
<protein>
    <submittedName>
        <fullName evidence="1">Uncharacterized protein</fullName>
    </submittedName>
</protein>
<name>A0A7S8C6V0_9HYPH</name>
<dbReference type="RefSeq" id="WP_213161853.1">
    <property type="nucleotide sequence ID" value="NZ_CP058214.1"/>
</dbReference>
<reference evidence="1 2" key="1">
    <citation type="submission" date="2020-06" db="EMBL/GenBank/DDBJ databases">
        <title>Genome sequence of 2 isolates from Red Sea Mangroves.</title>
        <authorList>
            <person name="Sefrji F."/>
            <person name="Michoud G."/>
            <person name="Merlino G."/>
            <person name="Daffonchio D."/>
        </authorList>
    </citation>
    <scope>NUCLEOTIDE SEQUENCE [LARGE SCALE GENOMIC DNA]</scope>
    <source>
        <strain evidence="1 2">R1DC25</strain>
    </source>
</reference>
<gene>
    <name evidence="1" type="ORF">HW532_18345</name>
</gene>
<keyword evidence="2" id="KW-1185">Reference proteome</keyword>
<evidence type="ECO:0000313" key="2">
    <source>
        <dbReference type="Proteomes" id="UP000593594"/>
    </source>
</evidence>
<evidence type="ECO:0000313" key="1">
    <source>
        <dbReference type="EMBL" id="QPC44483.1"/>
    </source>
</evidence>
<accession>A0A7S8C6V0</accession>